<name>A0A8K0IXW6_COCNU</name>
<accession>A0A8K0IXW6</accession>
<reference evidence="1" key="1">
    <citation type="journal article" date="2017" name="Gigascience">
        <title>The genome draft of coconut (Cocos nucifera).</title>
        <authorList>
            <person name="Xiao Y."/>
            <person name="Xu P."/>
            <person name="Fan H."/>
            <person name="Baudouin L."/>
            <person name="Xia W."/>
            <person name="Bocs S."/>
            <person name="Xu J."/>
            <person name="Li Q."/>
            <person name="Guo A."/>
            <person name="Zhou L."/>
            <person name="Li J."/>
            <person name="Wu Y."/>
            <person name="Ma Z."/>
            <person name="Armero A."/>
            <person name="Issali A.E."/>
            <person name="Liu N."/>
            <person name="Peng M."/>
            <person name="Yang Y."/>
        </authorList>
    </citation>
    <scope>NUCLEOTIDE SEQUENCE</scope>
    <source>
        <tissue evidence="1">Spear leaf of Hainan Tall coconut</tissue>
    </source>
</reference>
<dbReference type="EMBL" id="CM017887">
    <property type="protein sequence ID" value="KAG1370952.1"/>
    <property type="molecule type" value="Genomic_DNA"/>
</dbReference>
<sequence>MRIVIPSGYVMLVEHHVRDPYHDFDIQEIDTPCVREAILWHMGRLLRGFRYELHTHWKEVYYDEASQSRSRLTVMHYGGSKLFAQYQYELVKRRHAETERRHQKEIADLRWANAELSSQLQAFGAKFDELYRRMPSPPTFNVPADAYD</sequence>
<keyword evidence="2" id="KW-1185">Reference proteome</keyword>
<comment type="caution">
    <text evidence="1">The sequence shown here is derived from an EMBL/GenBank/DDBJ whole genome shotgun (WGS) entry which is preliminary data.</text>
</comment>
<organism evidence="1 2">
    <name type="scientific">Cocos nucifera</name>
    <name type="common">Coconut palm</name>
    <dbReference type="NCBI Taxonomy" id="13894"/>
    <lineage>
        <taxon>Eukaryota</taxon>
        <taxon>Viridiplantae</taxon>
        <taxon>Streptophyta</taxon>
        <taxon>Embryophyta</taxon>
        <taxon>Tracheophyta</taxon>
        <taxon>Spermatophyta</taxon>
        <taxon>Magnoliopsida</taxon>
        <taxon>Liliopsida</taxon>
        <taxon>Arecaceae</taxon>
        <taxon>Arecoideae</taxon>
        <taxon>Cocoseae</taxon>
        <taxon>Attaleinae</taxon>
        <taxon>Cocos</taxon>
    </lineage>
</organism>
<dbReference type="OrthoDB" id="1921870at2759"/>
<proteinExistence type="predicted"/>
<evidence type="ECO:0000313" key="1">
    <source>
        <dbReference type="EMBL" id="KAG1370952.1"/>
    </source>
</evidence>
<dbReference type="AlphaFoldDB" id="A0A8K0IXW6"/>
<reference evidence="1" key="2">
    <citation type="submission" date="2019-07" db="EMBL/GenBank/DDBJ databases">
        <authorList>
            <person name="Yang Y."/>
            <person name="Bocs S."/>
            <person name="Baudouin L."/>
        </authorList>
    </citation>
    <scope>NUCLEOTIDE SEQUENCE</scope>
    <source>
        <tissue evidence="1">Spear leaf of Hainan Tall coconut</tissue>
    </source>
</reference>
<protein>
    <submittedName>
        <fullName evidence="1">Uncharacterized protein</fullName>
    </submittedName>
</protein>
<evidence type="ECO:0000313" key="2">
    <source>
        <dbReference type="Proteomes" id="UP000797356"/>
    </source>
</evidence>
<dbReference type="Proteomes" id="UP000797356">
    <property type="component" value="Chromosome 16"/>
</dbReference>
<gene>
    <name evidence="1" type="ORF">COCNU_16G000460</name>
</gene>